<feature type="compositionally biased region" description="Polar residues" evidence="9">
    <location>
        <begin position="279"/>
        <end position="288"/>
    </location>
</feature>
<evidence type="ECO:0000256" key="3">
    <source>
        <dbReference type="ARBA" id="ARBA00023015"/>
    </source>
</evidence>
<reference evidence="12" key="1">
    <citation type="journal article" date="2016" name="Genome Announc.">
        <title>Draft genome sequences of fungus Aspergillus calidoustus.</title>
        <authorList>
            <person name="Horn F."/>
            <person name="Linde J."/>
            <person name="Mattern D.J."/>
            <person name="Walther G."/>
            <person name="Guthke R."/>
            <person name="Scherlach K."/>
            <person name="Martin K."/>
            <person name="Brakhage A.A."/>
            <person name="Petzke L."/>
            <person name="Valiante V."/>
        </authorList>
    </citation>
    <scope>NUCLEOTIDE SEQUENCE [LARGE SCALE GENOMIC DNA]</scope>
    <source>
        <strain evidence="12">SF006504</strain>
    </source>
</reference>
<dbReference type="GO" id="GO:1903833">
    <property type="term" value="P:positive regulation of cellular response to amino acid starvation"/>
    <property type="evidence" value="ECO:0007669"/>
    <property type="project" value="TreeGrafter"/>
</dbReference>
<feature type="domain" description="BZIP" evidence="10">
    <location>
        <begin position="328"/>
        <end position="360"/>
    </location>
</feature>
<dbReference type="STRING" id="454130.A0A0U5CM83"/>
<accession>A0A0U5CM83</accession>
<protein>
    <recommendedName>
        <fullName evidence="10">BZIP domain-containing protein</fullName>
    </recommendedName>
</protein>
<comment type="similarity">
    <text evidence="8">Belongs to the bZIP family. GCN4 subfamily.</text>
</comment>
<dbReference type="OMA" id="STPNFME"/>
<evidence type="ECO:0000256" key="1">
    <source>
        <dbReference type="ARBA" id="ARBA00004123"/>
    </source>
</evidence>
<evidence type="ECO:0000256" key="2">
    <source>
        <dbReference type="ARBA" id="ARBA00022605"/>
    </source>
</evidence>
<evidence type="ECO:0000313" key="12">
    <source>
        <dbReference type="Proteomes" id="UP000054771"/>
    </source>
</evidence>
<feature type="region of interest" description="Disordered" evidence="9">
    <location>
        <begin position="270"/>
        <end position="299"/>
    </location>
</feature>
<evidence type="ECO:0000256" key="9">
    <source>
        <dbReference type="SAM" id="MobiDB-lite"/>
    </source>
</evidence>
<evidence type="ECO:0000259" key="10">
    <source>
        <dbReference type="PROSITE" id="PS50217"/>
    </source>
</evidence>
<evidence type="ECO:0000256" key="8">
    <source>
        <dbReference type="ARBA" id="ARBA00061302"/>
    </source>
</evidence>
<name>A0A0U5CM83_ASPCI</name>
<evidence type="ECO:0000256" key="7">
    <source>
        <dbReference type="ARBA" id="ARBA00023242"/>
    </source>
</evidence>
<feature type="region of interest" description="Disordered" evidence="9">
    <location>
        <begin position="1"/>
        <end position="25"/>
    </location>
</feature>
<dbReference type="EMBL" id="CDMC01000002">
    <property type="protein sequence ID" value="CEN59668.1"/>
    <property type="molecule type" value="Genomic_DNA"/>
</dbReference>
<keyword evidence="2" id="KW-0028">Amino-acid biosynthesis</keyword>
<keyword evidence="5" id="KW-0010">Activator</keyword>
<dbReference type="PANTHER" id="PTHR11462">
    <property type="entry name" value="JUN TRANSCRIPTION FACTOR-RELATED"/>
    <property type="match status" value="1"/>
</dbReference>
<organism evidence="11 12">
    <name type="scientific">Aspergillus calidoustus</name>
    <dbReference type="NCBI Taxonomy" id="454130"/>
    <lineage>
        <taxon>Eukaryota</taxon>
        <taxon>Fungi</taxon>
        <taxon>Dikarya</taxon>
        <taxon>Ascomycota</taxon>
        <taxon>Pezizomycotina</taxon>
        <taxon>Eurotiomycetes</taxon>
        <taxon>Eurotiomycetidae</taxon>
        <taxon>Eurotiales</taxon>
        <taxon>Aspergillaceae</taxon>
        <taxon>Aspergillus</taxon>
        <taxon>Aspergillus subgen. Nidulantes</taxon>
    </lineage>
</organism>
<keyword evidence="4" id="KW-0238">DNA-binding</keyword>
<dbReference type="CDD" id="cd12193">
    <property type="entry name" value="bZIP_GCN4"/>
    <property type="match status" value="1"/>
</dbReference>
<keyword evidence="7" id="KW-0539">Nucleus</keyword>
<feature type="compositionally biased region" description="Basic and acidic residues" evidence="9">
    <location>
        <begin position="331"/>
        <end position="349"/>
    </location>
</feature>
<evidence type="ECO:0000256" key="4">
    <source>
        <dbReference type="ARBA" id="ARBA00023125"/>
    </source>
</evidence>
<dbReference type="InterPro" id="IPR046347">
    <property type="entry name" value="bZIP_sf"/>
</dbReference>
<evidence type="ECO:0000256" key="5">
    <source>
        <dbReference type="ARBA" id="ARBA00023159"/>
    </source>
</evidence>
<dbReference type="GO" id="GO:0005667">
    <property type="term" value="C:transcription regulator complex"/>
    <property type="evidence" value="ECO:0007669"/>
    <property type="project" value="TreeGrafter"/>
</dbReference>
<comment type="subcellular location">
    <subcellularLocation>
        <location evidence="1">Nucleus</location>
    </subcellularLocation>
</comment>
<dbReference type="AlphaFoldDB" id="A0A0U5CM83"/>
<dbReference type="SUPFAM" id="SSF57959">
    <property type="entry name" value="Leucine zipper domain"/>
    <property type="match status" value="1"/>
</dbReference>
<dbReference type="InterPro" id="IPR050946">
    <property type="entry name" value="AP-1_TF_bZIP"/>
</dbReference>
<proteinExistence type="inferred from homology"/>
<dbReference type="GO" id="GO:0005634">
    <property type="term" value="C:nucleus"/>
    <property type="evidence" value="ECO:0007669"/>
    <property type="project" value="UniProtKB-SubCell"/>
</dbReference>
<sequence>MASYAPVPAALGSESGFQQQPDRQQQQYAAYQRSHVHPGQPLRRHSVNLQQQFASSPVQVPRATRLVPQSAGYPLSTTLRSSPSNQKHLLRWFAASNSAPAAPNSTITVNNRPPVPLFNNSTTNSPTQNQYIHLVNHRRNLSTPNMAQDLFSLPSDQLGDELAHLTDAGMFSPQLIPTGFMASKDGEVPEATVSPKDLMMDSSAPPSASFTDLSTPMFESPAWSEDTSPLFDTGLDLAAGHEHWGSLFPEELPMPFDAAVMEIATSLSQEVKPEPSASPAVQSISSPVRSPVIRGSATKHSTVAGVNARQRKPLAPIKYDESDPAAVKRARNTEAARKSRAKKLERQEDMERRIQELQQELADAKRSAEYWKTMAESRAC</sequence>
<keyword evidence="6" id="KW-0804">Transcription</keyword>
<dbReference type="InterPro" id="IPR004827">
    <property type="entry name" value="bZIP"/>
</dbReference>
<dbReference type="PANTHER" id="PTHR11462:SF35">
    <property type="entry name" value="TRANSCRIPTION FACTOR JRA"/>
    <property type="match status" value="1"/>
</dbReference>
<dbReference type="GO" id="GO:0001080">
    <property type="term" value="P:nitrogen catabolite activation of transcription from RNA polymerase II promoter"/>
    <property type="evidence" value="ECO:0007669"/>
    <property type="project" value="TreeGrafter"/>
</dbReference>
<dbReference type="Pfam" id="PF07716">
    <property type="entry name" value="bZIP_2"/>
    <property type="match status" value="1"/>
</dbReference>
<dbReference type="Proteomes" id="UP000054771">
    <property type="component" value="Unassembled WGS sequence"/>
</dbReference>
<dbReference type="GO" id="GO:0000978">
    <property type="term" value="F:RNA polymerase II cis-regulatory region sequence-specific DNA binding"/>
    <property type="evidence" value="ECO:0007669"/>
    <property type="project" value="TreeGrafter"/>
</dbReference>
<dbReference type="PROSITE" id="PS00036">
    <property type="entry name" value="BZIP_BASIC"/>
    <property type="match status" value="1"/>
</dbReference>
<keyword evidence="3" id="KW-0805">Transcription regulation</keyword>
<evidence type="ECO:0000313" key="11">
    <source>
        <dbReference type="EMBL" id="CEN59668.1"/>
    </source>
</evidence>
<dbReference type="PROSITE" id="PS50217">
    <property type="entry name" value="BZIP"/>
    <property type="match status" value="1"/>
</dbReference>
<dbReference type="GO" id="GO:0008652">
    <property type="term" value="P:amino acid biosynthetic process"/>
    <property type="evidence" value="ECO:0007669"/>
    <property type="project" value="UniProtKB-KW"/>
</dbReference>
<gene>
    <name evidence="11" type="ORF">ASPCAL02112</name>
</gene>
<dbReference type="Gene3D" id="3.30.160.60">
    <property type="entry name" value="Classic Zinc Finger"/>
    <property type="match status" value="1"/>
</dbReference>
<evidence type="ECO:0000256" key="6">
    <source>
        <dbReference type="ARBA" id="ARBA00023163"/>
    </source>
</evidence>
<feature type="region of interest" description="Disordered" evidence="9">
    <location>
        <begin position="322"/>
        <end position="349"/>
    </location>
</feature>
<dbReference type="OrthoDB" id="5419235at2759"/>
<keyword evidence="12" id="KW-1185">Reference proteome</keyword>
<dbReference type="GO" id="GO:0000981">
    <property type="term" value="F:DNA-binding transcription factor activity, RNA polymerase II-specific"/>
    <property type="evidence" value="ECO:0007669"/>
    <property type="project" value="TreeGrafter"/>
</dbReference>
<dbReference type="FunFam" id="3.30.160.60:FF:001491">
    <property type="entry name" value="Cross-pathway control protein A"/>
    <property type="match status" value="1"/>
</dbReference>